<dbReference type="Pfam" id="PF09683">
    <property type="entry name" value="Lactococcin_972"/>
    <property type="match status" value="1"/>
</dbReference>
<evidence type="ECO:0000313" key="3">
    <source>
        <dbReference type="Proteomes" id="UP000231742"/>
    </source>
</evidence>
<evidence type="ECO:0000313" key="2">
    <source>
        <dbReference type="EMBL" id="PJJ78060.1"/>
    </source>
</evidence>
<dbReference type="Gene3D" id="2.60.40.2850">
    <property type="match status" value="1"/>
</dbReference>
<accession>A0A2M9D1M1</accession>
<feature type="chain" id="PRO_5014987047" evidence="1">
    <location>
        <begin position="27"/>
        <end position="95"/>
    </location>
</feature>
<sequence>MLKKKIATATILALLVTGVGAGSALATTKYVDGGEWRYGGFIYSEYLHPSKYHYAKVVNGNGTVDVGYTVGGGKWSKASLVGTLWGNQASYRIFN</sequence>
<dbReference type="AlphaFoldDB" id="A0A2M9D1M1"/>
<feature type="signal peptide" evidence="1">
    <location>
        <begin position="1"/>
        <end position="26"/>
    </location>
</feature>
<dbReference type="OrthoDB" id="2225429at2"/>
<dbReference type="NCBIfam" id="TIGR01653">
    <property type="entry name" value="lactococcin_972"/>
    <property type="match status" value="1"/>
</dbReference>
<organism evidence="2 3">
    <name type="scientific">Salinibacterium amurskyense</name>
    <dbReference type="NCBI Taxonomy" id="205941"/>
    <lineage>
        <taxon>Bacteria</taxon>
        <taxon>Bacillati</taxon>
        <taxon>Actinomycetota</taxon>
        <taxon>Actinomycetes</taxon>
        <taxon>Micrococcales</taxon>
        <taxon>Microbacteriaceae</taxon>
        <taxon>Salinibacterium</taxon>
    </lineage>
</organism>
<evidence type="ECO:0000256" key="1">
    <source>
        <dbReference type="SAM" id="SignalP"/>
    </source>
</evidence>
<proteinExistence type="predicted"/>
<gene>
    <name evidence="2" type="ORF">CLV85_2515</name>
</gene>
<dbReference type="RefSeq" id="WP_100389972.1">
    <property type="nucleotide sequence ID" value="NZ_BMZU01000001.1"/>
</dbReference>
<name>A0A2M9D1M1_9MICO</name>
<dbReference type="InterPro" id="IPR006540">
    <property type="entry name" value="Lactococcin_972"/>
</dbReference>
<reference evidence="2 3" key="1">
    <citation type="submission" date="2017-11" db="EMBL/GenBank/DDBJ databases">
        <title>Genomic Encyclopedia of Archaeal and Bacterial Type Strains, Phase II (KMG-II): From Individual Species to Whole Genera.</title>
        <authorList>
            <person name="Goeker M."/>
        </authorList>
    </citation>
    <scope>NUCLEOTIDE SEQUENCE [LARGE SCALE GENOMIC DNA]</scope>
    <source>
        <strain evidence="2 3">DSM 16400</strain>
    </source>
</reference>
<dbReference type="EMBL" id="PGFH01000003">
    <property type="protein sequence ID" value="PJJ78060.1"/>
    <property type="molecule type" value="Genomic_DNA"/>
</dbReference>
<comment type="caution">
    <text evidence="2">The sequence shown here is derived from an EMBL/GenBank/DDBJ whole genome shotgun (WGS) entry which is preliminary data.</text>
</comment>
<keyword evidence="3" id="KW-1185">Reference proteome</keyword>
<dbReference type="Proteomes" id="UP000231742">
    <property type="component" value="Unassembled WGS sequence"/>
</dbReference>
<keyword evidence="1" id="KW-0732">Signal</keyword>
<protein>
    <submittedName>
        <fullName evidence="2">Lactococcin 972 family bacteriocin</fullName>
    </submittedName>
</protein>